<protein>
    <submittedName>
        <fullName evidence="1">Uncharacterized protein</fullName>
    </submittedName>
</protein>
<sequence length="225" mass="23916">MCKAARVFAVTLGSDCNLIVDCEYVDASRLSTRILVENSYYSKPPTDSPSAQPEANLLPKAGDVVLTSAYAVGIVKYVCSQGSQSPSNVSSAADLYSNDPTYNRVGTYLSTNESQYFLFNSSGPFATSTFNATATINSTRATGKVYPSSDLDGPYYGSLDQSYSTATGTLGLASVRYITTTSTYGGLLPPYTTCAKLPIPGVVQAPFSVPFQANFTFFSAYTPPI</sequence>
<evidence type="ECO:0000313" key="1">
    <source>
        <dbReference type="EMBL" id="GAQ81083.1"/>
    </source>
</evidence>
<proteinExistence type="predicted"/>
<evidence type="ECO:0000313" key="2">
    <source>
        <dbReference type="Proteomes" id="UP000054558"/>
    </source>
</evidence>
<organism evidence="1 2">
    <name type="scientific">Klebsormidium nitens</name>
    <name type="common">Green alga</name>
    <name type="synonym">Ulothrix nitens</name>
    <dbReference type="NCBI Taxonomy" id="105231"/>
    <lineage>
        <taxon>Eukaryota</taxon>
        <taxon>Viridiplantae</taxon>
        <taxon>Streptophyta</taxon>
        <taxon>Klebsormidiophyceae</taxon>
        <taxon>Klebsormidiales</taxon>
        <taxon>Klebsormidiaceae</taxon>
        <taxon>Klebsormidium</taxon>
    </lineage>
</organism>
<name>A0A1Y1HSI9_KLENI</name>
<dbReference type="AlphaFoldDB" id="A0A1Y1HSI9"/>
<gene>
    <name evidence="1" type="ORF">KFL_000700200</name>
</gene>
<dbReference type="Proteomes" id="UP000054558">
    <property type="component" value="Unassembled WGS sequence"/>
</dbReference>
<accession>A0A1Y1HSI9</accession>
<reference evidence="1 2" key="1">
    <citation type="journal article" date="2014" name="Nat. Commun.">
        <title>Klebsormidium flaccidum genome reveals primary factors for plant terrestrial adaptation.</title>
        <authorList>
            <person name="Hori K."/>
            <person name="Maruyama F."/>
            <person name="Fujisawa T."/>
            <person name="Togashi T."/>
            <person name="Yamamoto N."/>
            <person name="Seo M."/>
            <person name="Sato S."/>
            <person name="Yamada T."/>
            <person name="Mori H."/>
            <person name="Tajima N."/>
            <person name="Moriyama T."/>
            <person name="Ikeuchi M."/>
            <person name="Watanabe M."/>
            <person name="Wada H."/>
            <person name="Kobayashi K."/>
            <person name="Saito M."/>
            <person name="Masuda T."/>
            <person name="Sasaki-Sekimoto Y."/>
            <person name="Mashiguchi K."/>
            <person name="Awai K."/>
            <person name="Shimojima M."/>
            <person name="Masuda S."/>
            <person name="Iwai M."/>
            <person name="Nobusawa T."/>
            <person name="Narise T."/>
            <person name="Kondo S."/>
            <person name="Saito H."/>
            <person name="Sato R."/>
            <person name="Murakawa M."/>
            <person name="Ihara Y."/>
            <person name="Oshima-Yamada Y."/>
            <person name="Ohtaka K."/>
            <person name="Satoh M."/>
            <person name="Sonobe K."/>
            <person name="Ishii M."/>
            <person name="Ohtani R."/>
            <person name="Kanamori-Sato M."/>
            <person name="Honoki R."/>
            <person name="Miyazaki D."/>
            <person name="Mochizuki H."/>
            <person name="Umetsu J."/>
            <person name="Higashi K."/>
            <person name="Shibata D."/>
            <person name="Kamiya Y."/>
            <person name="Sato N."/>
            <person name="Nakamura Y."/>
            <person name="Tabata S."/>
            <person name="Ida S."/>
            <person name="Kurokawa K."/>
            <person name="Ohta H."/>
        </authorList>
    </citation>
    <scope>NUCLEOTIDE SEQUENCE [LARGE SCALE GENOMIC DNA]</scope>
    <source>
        <strain evidence="1 2">NIES-2285</strain>
    </source>
</reference>
<keyword evidence="2" id="KW-1185">Reference proteome</keyword>
<dbReference type="EMBL" id="DF237019">
    <property type="protein sequence ID" value="GAQ81083.1"/>
    <property type="molecule type" value="Genomic_DNA"/>
</dbReference>